<feature type="signal peptide" evidence="2">
    <location>
        <begin position="1"/>
        <end position="22"/>
    </location>
</feature>
<dbReference type="RefSeq" id="WP_182801950.1">
    <property type="nucleotide sequence ID" value="NZ_CP060007.1"/>
</dbReference>
<evidence type="ECO:0000313" key="4">
    <source>
        <dbReference type="Proteomes" id="UP000515344"/>
    </source>
</evidence>
<name>A0A7G5XDY5_9BACT</name>
<keyword evidence="2" id="KW-0732">Signal</keyword>
<protein>
    <recommendedName>
        <fullName evidence="5">DUF4097 family beta strand repeat protein</fullName>
    </recommendedName>
</protein>
<evidence type="ECO:0000256" key="1">
    <source>
        <dbReference type="SAM" id="MobiDB-lite"/>
    </source>
</evidence>
<dbReference type="AlphaFoldDB" id="A0A7G5XDY5"/>
<feature type="chain" id="PRO_5028937161" description="DUF4097 family beta strand repeat protein" evidence="2">
    <location>
        <begin position="23"/>
        <end position="334"/>
    </location>
</feature>
<feature type="compositionally biased region" description="Basic and acidic residues" evidence="1">
    <location>
        <begin position="274"/>
        <end position="291"/>
    </location>
</feature>
<keyword evidence="4" id="KW-1185">Reference proteome</keyword>
<evidence type="ECO:0000256" key="2">
    <source>
        <dbReference type="SAM" id="SignalP"/>
    </source>
</evidence>
<feature type="compositionally biased region" description="Basic and acidic residues" evidence="1">
    <location>
        <begin position="318"/>
        <end position="327"/>
    </location>
</feature>
<sequence>MNLSFKTILGMALLFITVQATAQQKEEKTEKKRYEHFKERTISKTYSASGNTLNIDNSFGNVTVTTWDRNEIKVDIHIEASSTEKELADKMFENIDVTESKDGNEIKFKTTTNKNKNSNYNCKNCKSSMSINYTVQIPSNNTLKIENSFGAIKLPDYNGSVSLSSKFGSLTAGNLPKTEKLVVEFGKATLKNVNNATSTFKFSTVTIENLTGSNKINMEFCNSSRINIDNDLTSLTLNESYSTVNLRPAANFSATYTIKTSFGSVVDRTNANIKRTDTPDKYGPDSNRSYEGKSGSGSSKIEVKSSFGRIIIGEATEAEMKEKEKNKTKNKQVI</sequence>
<dbReference type="Proteomes" id="UP000515344">
    <property type="component" value="Chromosome"/>
</dbReference>
<evidence type="ECO:0000313" key="3">
    <source>
        <dbReference type="EMBL" id="QNA43688.1"/>
    </source>
</evidence>
<dbReference type="EMBL" id="CP060007">
    <property type="protein sequence ID" value="QNA43688.1"/>
    <property type="molecule type" value="Genomic_DNA"/>
</dbReference>
<feature type="compositionally biased region" description="Low complexity" evidence="1">
    <location>
        <begin position="292"/>
        <end position="301"/>
    </location>
</feature>
<evidence type="ECO:0008006" key="5">
    <source>
        <dbReference type="Google" id="ProtNLM"/>
    </source>
</evidence>
<organism evidence="3 4">
    <name type="scientific">Lacibacter sediminis</name>
    <dbReference type="NCBI Taxonomy" id="2760713"/>
    <lineage>
        <taxon>Bacteria</taxon>
        <taxon>Pseudomonadati</taxon>
        <taxon>Bacteroidota</taxon>
        <taxon>Chitinophagia</taxon>
        <taxon>Chitinophagales</taxon>
        <taxon>Chitinophagaceae</taxon>
        <taxon>Lacibacter</taxon>
    </lineage>
</organism>
<gene>
    <name evidence="3" type="ORF">H4075_16615</name>
</gene>
<proteinExistence type="predicted"/>
<feature type="region of interest" description="Disordered" evidence="1">
    <location>
        <begin position="273"/>
        <end position="301"/>
    </location>
</feature>
<feature type="region of interest" description="Disordered" evidence="1">
    <location>
        <begin position="314"/>
        <end position="334"/>
    </location>
</feature>
<reference evidence="4" key="1">
    <citation type="submission" date="2020-08" db="EMBL/GenBank/DDBJ databases">
        <title>Lacibacter sp. S13-6-6 genome sequencing.</title>
        <authorList>
            <person name="Jin L."/>
        </authorList>
    </citation>
    <scope>NUCLEOTIDE SEQUENCE [LARGE SCALE GENOMIC DNA]</scope>
    <source>
        <strain evidence="4">S13-6-6</strain>
    </source>
</reference>
<dbReference type="KEGG" id="lacs:H4075_16615"/>
<accession>A0A7G5XDY5</accession>